<organism evidence="1 2">
    <name type="scientific">Pseudonocardia autotrophica</name>
    <name type="common">Amycolata autotrophica</name>
    <name type="synonym">Nocardia autotrophica</name>
    <dbReference type="NCBI Taxonomy" id="2074"/>
    <lineage>
        <taxon>Bacteria</taxon>
        <taxon>Bacillati</taxon>
        <taxon>Actinomycetota</taxon>
        <taxon>Actinomycetes</taxon>
        <taxon>Pseudonocardiales</taxon>
        <taxon>Pseudonocardiaceae</taxon>
        <taxon>Pseudonocardia</taxon>
    </lineage>
</organism>
<dbReference type="OrthoDB" id="5582316at2"/>
<dbReference type="PROSITE" id="PS51318">
    <property type="entry name" value="TAT"/>
    <property type="match status" value="1"/>
</dbReference>
<reference evidence="1 2" key="1">
    <citation type="submission" date="2016-09" db="EMBL/GenBank/DDBJ databases">
        <title>Pseudonocardia autotrophica DSM535, a candidate organism with high potential of specific P450 cytochromes.</title>
        <authorList>
            <person name="Grumaz C."/>
            <person name="Vainshtein Y."/>
            <person name="Kirstahler P."/>
            <person name="Sohn K."/>
        </authorList>
    </citation>
    <scope>NUCLEOTIDE SEQUENCE [LARGE SCALE GENOMIC DNA]</scope>
    <source>
        <strain evidence="1 2">DSM 535</strain>
    </source>
</reference>
<dbReference type="PANTHER" id="PTHR42941">
    <property type="entry name" value="SLL1037 PROTEIN"/>
    <property type="match status" value="1"/>
</dbReference>
<dbReference type="STRING" id="2074.BG845_03476"/>
<proteinExistence type="predicted"/>
<dbReference type="InterPro" id="IPR011852">
    <property type="entry name" value="TRAP_TAXI"/>
</dbReference>
<evidence type="ECO:0000313" key="2">
    <source>
        <dbReference type="Proteomes" id="UP000194360"/>
    </source>
</evidence>
<keyword evidence="2" id="KW-1185">Reference proteome</keyword>
<dbReference type="AlphaFoldDB" id="A0A1Y2MVK2"/>
<protein>
    <submittedName>
        <fullName evidence="1">ABC transporter, phosphonate, periplasmic substrate-binding protein</fullName>
    </submittedName>
</protein>
<dbReference type="RefSeq" id="WP_085913698.1">
    <property type="nucleotide sequence ID" value="NZ_AP018920.1"/>
</dbReference>
<dbReference type="PROSITE" id="PS51257">
    <property type="entry name" value="PROKAR_LIPOPROTEIN"/>
    <property type="match status" value="1"/>
</dbReference>
<name>A0A1Y2MVK2_PSEAH</name>
<dbReference type="InterPro" id="IPR006311">
    <property type="entry name" value="TAT_signal"/>
</dbReference>
<dbReference type="SUPFAM" id="SSF53850">
    <property type="entry name" value="Periplasmic binding protein-like II"/>
    <property type="match status" value="1"/>
</dbReference>
<dbReference type="PANTHER" id="PTHR42941:SF1">
    <property type="entry name" value="SLL1037 PROTEIN"/>
    <property type="match status" value="1"/>
</dbReference>
<dbReference type="Gene3D" id="3.40.190.10">
    <property type="entry name" value="Periplasmic binding protein-like II"/>
    <property type="match status" value="2"/>
</dbReference>
<dbReference type="Proteomes" id="UP000194360">
    <property type="component" value="Unassembled WGS sequence"/>
</dbReference>
<evidence type="ECO:0000313" key="1">
    <source>
        <dbReference type="EMBL" id="OSY39206.1"/>
    </source>
</evidence>
<dbReference type="Pfam" id="PF16868">
    <property type="entry name" value="NMT1_3"/>
    <property type="match status" value="1"/>
</dbReference>
<gene>
    <name evidence="1" type="ORF">BG845_03476</name>
</gene>
<comment type="caution">
    <text evidence="1">The sequence shown here is derived from an EMBL/GenBank/DDBJ whole genome shotgun (WGS) entry which is preliminary data.</text>
</comment>
<dbReference type="NCBIfam" id="TIGR02122">
    <property type="entry name" value="TRAP_TAXI"/>
    <property type="match status" value="1"/>
</dbReference>
<sequence>MTGLSRRALLRTSGALAGMALGGGLVSGCAPAPPRPPEPFRLGTGPEGAVYREIGLALAGVLDRAWGRPVVELVYTDAAPENMEMLTGGRVEMAFVNVDVAAEHSGQVMALARVFDSVMHVLVPADSRARDLRDLDGATLAAGMPLSGTRYLSRRLLEQAGSEVDLRSYSQADSVRAFRSGEVDAVLSLTGMPTPAVTELARDGAVRLLDLTAQIEPLVRARPLEYVPVVVPATMYPPMESAPALAVPTLLAVQPSMDQELANWLTAVLFDNAAELSRVRGEASQINPRTGAATTPVTLHPGARRWFRERKP</sequence>
<dbReference type="EMBL" id="MIGB01000018">
    <property type="protein sequence ID" value="OSY39206.1"/>
    <property type="molecule type" value="Genomic_DNA"/>
</dbReference>
<accession>A0A1Y2MVK2</accession>